<proteinExistence type="predicted"/>
<organism evidence="2 3">
    <name type="scientific">Shewanella amazonensis (strain ATCC BAA-1098 / SB2B)</name>
    <dbReference type="NCBI Taxonomy" id="326297"/>
    <lineage>
        <taxon>Bacteria</taxon>
        <taxon>Pseudomonadati</taxon>
        <taxon>Pseudomonadota</taxon>
        <taxon>Gammaproteobacteria</taxon>
        <taxon>Alteromonadales</taxon>
        <taxon>Shewanellaceae</taxon>
        <taxon>Shewanella</taxon>
    </lineage>
</organism>
<feature type="domain" description="N-acetyltransferase" evidence="1">
    <location>
        <begin position="21"/>
        <end position="159"/>
    </location>
</feature>
<name>A1S5L6_SHEAM</name>
<keyword evidence="2" id="KW-0808">Transferase</keyword>
<dbReference type="SUPFAM" id="SSF55729">
    <property type="entry name" value="Acyl-CoA N-acyltransferases (Nat)"/>
    <property type="match status" value="1"/>
</dbReference>
<dbReference type="HOGENOM" id="CLU_013985_1_0_6"/>
<dbReference type="AlphaFoldDB" id="A1S5L6"/>
<dbReference type="Pfam" id="PF13302">
    <property type="entry name" value="Acetyltransf_3"/>
    <property type="match status" value="1"/>
</dbReference>
<dbReference type="GO" id="GO:0016747">
    <property type="term" value="F:acyltransferase activity, transferring groups other than amino-acyl groups"/>
    <property type="evidence" value="ECO:0007669"/>
    <property type="project" value="InterPro"/>
</dbReference>
<dbReference type="PANTHER" id="PTHR43610:SF1">
    <property type="entry name" value="N-ACETYLTRANSFERASE DOMAIN-CONTAINING PROTEIN"/>
    <property type="match status" value="1"/>
</dbReference>
<dbReference type="STRING" id="326297.Sama_1465"/>
<evidence type="ECO:0000313" key="3">
    <source>
        <dbReference type="Proteomes" id="UP000009175"/>
    </source>
</evidence>
<keyword evidence="3" id="KW-1185">Reference proteome</keyword>
<dbReference type="InterPro" id="IPR016181">
    <property type="entry name" value="Acyl_CoA_acyltransferase"/>
</dbReference>
<dbReference type="RefSeq" id="WP_011759580.1">
    <property type="nucleotide sequence ID" value="NC_008700.1"/>
</dbReference>
<protein>
    <submittedName>
        <fullName evidence="2">Acetyltransferase, GNAT family</fullName>
    </submittedName>
</protein>
<dbReference type="Proteomes" id="UP000009175">
    <property type="component" value="Chromosome"/>
</dbReference>
<accession>A1S5L6</accession>
<evidence type="ECO:0000259" key="1">
    <source>
        <dbReference type="Pfam" id="PF13302"/>
    </source>
</evidence>
<sequence>MYQGTPMLNVTAPQLSGELVVLEPLSLNHVPALQLAAADGKLWELWFTSVPDPDGVKAYVEKALAQQAQGSAIPFAVRARHSGEVVGCTRICNRVLEHRRAEIGYTWYGKSVQRSGINTETKLLLLDYCFSELDCIAVEFRTHWHNQASREAIARLGARQDGVLRNHQILKDGTLRDTVVFSLLDSEWPAARKHLRFRLARHASEL</sequence>
<dbReference type="KEGG" id="saz:Sama_1465"/>
<reference evidence="2 3" key="1">
    <citation type="submission" date="2006-12" db="EMBL/GenBank/DDBJ databases">
        <title>Complete sequence of Shewanella amazonensis SB2B.</title>
        <authorList>
            <consortium name="US DOE Joint Genome Institute"/>
            <person name="Copeland A."/>
            <person name="Lucas S."/>
            <person name="Lapidus A."/>
            <person name="Barry K."/>
            <person name="Detter J.C."/>
            <person name="Glavina del Rio T."/>
            <person name="Hammon N."/>
            <person name="Israni S."/>
            <person name="Dalin E."/>
            <person name="Tice H."/>
            <person name="Pitluck S."/>
            <person name="Munk A.C."/>
            <person name="Brettin T."/>
            <person name="Bruce D."/>
            <person name="Han C."/>
            <person name="Tapia R."/>
            <person name="Gilna P."/>
            <person name="Schmutz J."/>
            <person name="Larimer F."/>
            <person name="Land M."/>
            <person name="Hauser L."/>
            <person name="Kyrpides N."/>
            <person name="Mikhailova N."/>
            <person name="Fredrickson J."/>
            <person name="Richardson P."/>
        </authorList>
    </citation>
    <scope>NUCLEOTIDE SEQUENCE [LARGE SCALE GENOMIC DNA]</scope>
    <source>
        <strain evidence="3">ATCC BAA-1098 / SB2B</strain>
    </source>
</reference>
<evidence type="ECO:0000313" key="2">
    <source>
        <dbReference type="EMBL" id="ABL99672.1"/>
    </source>
</evidence>
<gene>
    <name evidence="2" type="ordered locus">Sama_1465</name>
</gene>
<dbReference type="InterPro" id="IPR000182">
    <property type="entry name" value="GNAT_dom"/>
</dbReference>
<dbReference type="EMBL" id="CP000507">
    <property type="protein sequence ID" value="ABL99672.1"/>
    <property type="molecule type" value="Genomic_DNA"/>
</dbReference>
<dbReference type="eggNOG" id="COG1670">
    <property type="taxonomic scope" value="Bacteria"/>
</dbReference>
<dbReference type="PANTHER" id="PTHR43610">
    <property type="entry name" value="BLL6696 PROTEIN"/>
    <property type="match status" value="1"/>
</dbReference>
<dbReference type="Gene3D" id="3.40.630.30">
    <property type="match status" value="1"/>
</dbReference>